<sequence>MNHKHDLQGEDILVPASKTAPCSICGKEAHYVEISFESPICSKECAKQMWKQYVDTQVSRKYKTFSDFL</sequence>
<accession>A0A7W1XQ39</accession>
<dbReference type="RefSeq" id="WP_181737210.1">
    <property type="nucleotide sequence ID" value="NZ_JACEOL010000004.1"/>
</dbReference>
<dbReference type="EMBL" id="JACEOL010000004">
    <property type="protein sequence ID" value="MBA4601091.1"/>
    <property type="molecule type" value="Genomic_DNA"/>
</dbReference>
<evidence type="ECO:0000313" key="1">
    <source>
        <dbReference type="EMBL" id="MBA4601091.1"/>
    </source>
</evidence>
<reference evidence="1 2" key="1">
    <citation type="submission" date="2020-07" db="EMBL/GenBank/DDBJ databases">
        <title>Thermoactinomyces phylogeny.</title>
        <authorList>
            <person name="Dunlap C."/>
        </authorList>
    </citation>
    <scope>NUCLEOTIDE SEQUENCE [LARGE SCALE GENOMIC DNA]</scope>
    <source>
        <strain evidence="1 2">AMNI-1</strain>
    </source>
</reference>
<evidence type="ECO:0000313" key="2">
    <source>
        <dbReference type="Proteomes" id="UP000538292"/>
    </source>
</evidence>
<protein>
    <submittedName>
        <fullName evidence="1">Uncharacterized protein</fullName>
    </submittedName>
</protein>
<comment type="caution">
    <text evidence="1">The sequence shown here is derived from an EMBL/GenBank/DDBJ whole genome shotgun (WGS) entry which is preliminary data.</text>
</comment>
<gene>
    <name evidence="1" type="ORF">H2C83_01855</name>
</gene>
<proteinExistence type="predicted"/>
<dbReference type="Proteomes" id="UP000538292">
    <property type="component" value="Unassembled WGS sequence"/>
</dbReference>
<name>A0A7W1XQ39_9BACL</name>
<organism evidence="1 2">
    <name type="scientific">Thermoactinomyces mirandus</name>
    <dbReference type="NCBI Taxonomy" id="2756294"/>
    <lineage>
        <taxon>Bacteria</taxon>
        <taxon>Bacillati</taxon>
        <taxon>Bacillota</taxon>
        <taxon>Bacilli</taxon>
        <taxon>Bacillales</taxon>
        <taxon>Thermoactinomycetaceae</taxon>
        <taxon>Thermoactinomyces</taxon>
    </lineage>
</organism>
<keyword evidence="2" id="KW-1185">Reference proteome</keyword>
<dbReference type="AlphaFoldDB" id="A0A7W1XQ39"/>